<evidence type="ECO:0000313" key="1">
    <source>
        <dbReference type="EMBL" id="MFD1165420.1"/>
    </source>
</evidence>
<dbReference type="RefSeq" id="WP_380895441.1">
    <property type="nucleotide sequence ID" value="NZ_JBHTKY010000008.1"/>
</dbReference>
<evidence type="ECO:0000313" key="2">
    <source>
        <dbReference type="Proteomes" id="UP001597205"/>
    </source>
</evidence>
<accession>A0ABW3RJP0</accession>
<proteinExistence type="predicted"/>
<organism evidence="1 2">
    <name type="scientific">Sphingobacterium daejeonense</name>
    <dbReference type="NCBI Taxonomy" id="371142"/>
    <lineage>
        <taxon>Bacteria</taxon>
        <taxon>Pseudomonadati</taxon>
        <taxon>Bacteroidota</taxon>
        <taxon>Sphingobacteriia</taxon>
        <taxon>Sphingobacteriales</taxon>
        <taxon>Sphingobacteriaceae</taxon>
        <taxon>Sphingobacterium</taxon>
    </lineage>
</organism>
<protein>
    <recommendedName>
        <fullName evidence="3">DUF4833 domain-containing protein</fullName>
    </recommendedName>
</protein>
<name>A0ABW3RJP0_9SPHI</name>
<dbReference type="EMBL" id="JBHTKY010000008">
    <property type="protein sequence ID" value="MFD1165420.1"/>
    <property type="molecule type" value="Genomic_DNA"/>
</dbReference>
<reference evidence="2" key="1">
    <citation type="journal article" date="2019" name="Int. J. Syst. Evol. Microbiol.">
        <title>The Global Catalogue of Microorganisms (GCM) 10K type strain sequencing project: providing services to taxonomists for standard genome sequencing and annotation.</title>
        <authorList>
            <consortium name="The Broad Institute Genomics Platform"/>
            <consortium name="The Broad Institute Genome Sequencing Center for Infectious Disease"/>
            <person name="Wu L."/>
            <person name="Ma J."/>
        </authorList>
    </citation>
    <scope>NUCLEOTIDE SEQUENCE [LARGE SCALE GENOMIC DNA]</scope>
    <source>
        <strain evidence="2">CCUG 52468</strain>
    </source>
</reference>
<dbReference type="PROSITE" id="PS51257">
    <property type="entry name" value="PROKAR_LIPOPROTEIN"/>
    <property type="match status" value="1"/>
</dbReference>
<dbReference type="Proteomes" id="UP001597205">
    <property type="component" value="Unassembled WGS sequence"/>
</dbReference>
<comment type="caution">
    <text evidence="1">The sequence shown here is derived from an EMBL/GenBank/DDBJ whole genome shotgun (WGS) entry which is preliminary data.</text>
</comment>
<sequence length="284" mass="34016">MGIWIRLLFKLLLGMLLLLFFSCRSKEFASDGYFTGDVDKYFNEKEGVNIWVYRAFQPRETGQSGLRTTSYYPLDTRMMKMVGLGKNGDKVMFSVVPENRPKYNMVVVKHRKRPYKLEGFEEKFYEKAPYYIKDFSNEDMFIKHVYIPYGNKESISMLFYALKIEDYNKDKALDRFNYLAGINAKELKEEVQYKSTWQIFDCEENQRMDWTIQPNLELMKGRKKVYLKVFDIYGPNKTISYFKLIKKGEEGEIKLKLYPNDYVMEYYDEEEKLLERKEFRVGGQ</sequence>
<evidence type="ECO:0008006" key="3">
    <source>
        <dbReference type="Google" id="ProtNLM"/>
    </source>
</evidence>
<keyword evidence="2" id="KW-1185">Reference proteome</keyword>
<gene>
    <name evidence="1" type="ORF">ACFQ2C_07375</name>
</gene>